<dbReference type="SUPFAM" id="SSF159713">
    <property type="entry name" value="Dhaf3308-like"/>
    <property type="match status" value="1"/>
</dbReference>
<gene>
    <name evidence="2" type="ORF">METUNv1_02337</name>
</gene>
<dbReference type="EMBL" id="AFHG01000052">
    <property type="protein sequence ID" value="EGK70951.1"/>
    <property type="molecule type" value="Genomic_DNA"/>
</dbReference>
<evidence type="ECO:0000259" key="1">
    <source>
        <dbReference type="Pfam" id="PF04016"/>
    </source>
</evidence>
<evidence type="ECO:0000313" key="2">
    <source>
        <dbReference type="EMBL" id="EGK70951.1"/>
    </source>
</evidence>
<feature type="domain" description="Putative heavy-metal chelation" evidence="1">
    <location>
        <begin position="133"/>
        <end position="264"/>
    </location>
</feature>
<comment type="caution">
    <text evidence="2">The sequence shown here is derived from an EMBL/GenBank/DDBJ whole genome shotgun (WGS) entry which is preliminary data.</text>
</comment>
<evidence type="ECO:0000313" key="3">
    <source>
        <dbReference type="Proteomes" id="UP000005019"/>
    </source>
</evidence>
<protein>
    <recommendedName>
        <fullName evidence="1">Putative heavy-metal chelation domain-containing protein</fullName>
    </recommendedName>
</protein>
<organism evidence="2 3">
    <name type="scientific">Methyloversatilis universalis (strain ATCC BAA-1314 / DSM 25237 / JCM 13912 / CCUG 52030 / FAM5)</name>
    <dbReference type="NCBI Taxonomy" id="1000565"/>
    <lineage>
        <taxon>Bacteria</taxon>
        <taxon>Pseudomonadati</taxon>
        <taxon>Pseudomonadota</taxon>
        <taxon>Betaproteobacteria</taxon>
        <taxon>Nitrosomonadales</taxon>
        <taxon>Sterolibacteriaceae</taxon>
        <taxon>Methyloversatilis</taxon>
    </lineage>
</organism>
<accession>F5RDH0</accession>
<dbReference type="Gene3D" id="3.40.50.11590">
    <property type="match status" value="1"/>
</dbReference>
<name>F5RDH0_METUF</name>
<dbReference type="RefSeq" id="WP_008061854.1">
    <property type="nucleotide sequence ID" value="NZ_AFHG01000052.1"/>
</dbReference>
<dbReference type="AlphaFoldDB" id="F5RDH0"/>
<reference evidence="2 3" key="1">
    <citation type="journal article" date="2011" name="J. Bacteriol.">
        <title>Genome sequence of Methyloversatilis universalis FAM5T, a methylotrophic representative of the order Rhodocyclales.</title>
        <authorList>
            <person name="Kittichotirat W."/>
            <person name="Good N.M."/>
            <person name="Hall R."/>
            <person name="Bringel F."/>
            <person name="Lajus A."/>
            <person name="Medigue C."/>
            <person name="Smalley N.E."/>
            <person name="Beck D."/>
            <person name="Bumgarner R."/>
            <person name="Vuilleumier S."/>
            <person name="Kalyuzhnaya M.G."/>
        </authorList>
    </citation>
    <scope>NUCLEOTIDE SEQUENCE [LARGE SCALE GENOMIC DNA]</scope>
    <source>
        <strain evidence="3">ATCC BAA-1314 / JCM 13912 / FAM5</strain>
    </source>
</reference>
<sequence>MSFATDYLAQIETLAARMPLPRVRALHLPPPVADEPCRDGASGHARGEFCALELEDGSIGLSYVLLDDTLERLRKGPGLDDLKGTDALALARRYVSGQGVDRTLGFVCANAITRCLFDRAGYRPEGSSDSIGQMDPQPGDTIGMIGLFGPLVERIVAAGADLTVIELDERAVGEREGWRVTTDASALERCSKVLSTSTLLLNDTLDRMLAHCRAARWFAMVGPSAGCLPDALFARGVTLLGGSWVEDRAAFIDGLTSGDKDRHKGRRATSKFALTVDGWPGFDRLLERVR</sequence>
<dbReference type="Proteomes" id="UP000005019">
    <property type="component" value="Unassembled WGS sequence"/>
</dbReference>
<dbReference type="Pfam" id="PF04016">
    <property type="entry name" value="DUF364"/>
    <property type="match status" value="1"/>
</dbReference>
<dbReference type="STRING" id="1000565.METUNv1_02337"/>
<keyword evidence="3" id="KW-1185">Reference proteome</keyword>
<proteinExistence type="predicted"/>
<dbReference type="eggNOG" id="COG2014">
    <property type="taxonomic scope" value="Bacteria"/>
</dbReference>
<dbReference type="InterPro" id="IPR007161">
    <property type="entry name" value="DUF364"/>
</dbReference>
<dbReference type="OrthoDB" id="6398618at2"/>